<dbReference type="AlphaFoldDB" id="C0FSS5"/>
<comment type="caution">
    <text evidence="2">The sequence shown here is derived from an EMBL/GenBank/DDBJ whole genome shotgun (WGS) entry which is preliminary data.</text>
</comment>
<dbReference type="eggNOG" id="ENOG5032MP5">
    <property type="taxonomic scope" value="Bacteria"/>
</dbReference>
<sequence length="324" mass="38149">MREVIDVGENAQKIGKKLEQLGVDLLGMFKWNKKMSDKEIKCTRSTHKNAEGKPKQTHGIDLYMEYKDPYIGSVQGVFIECKNRVWSKINQKEIERWVNEELNLIDCARNNSELQEFYAEGADKNCALLLVNCNDGKFNQTKFDEYLSGIQIPNKRNPYKIFIAGNNMIERWDAISRMIKESYHDGLNVLYPSINNSQPISEKYWSINHLFSKYVFCEAREQVPIGRNGDIRVNRILVIFFFDKISADSFQYMWSMCRTFQYENQYDGFDICFWTETKEENDYINENFLSILSNYDDGKISQDITKSIRIKFLLNRKLNVVDNH</sequence>
<dbReference type="InterPro" id="IPR058873">
    <property type="entry name" value="PDDEXK_GAPS4"/>
</dbReference>
<accession>C0FSS5</accession>
<protein>
    <recommendedName>
        <fullName evidence="1">GAPS4 PD-(D/E)XK nuclease domain-containing protein</fullName>
    </recommendedName>
</protein>
<reference evidence="2 3" key="1">
    <citation type="submission" date="2009-02" db="EMBL/GenBank/DDBJ databases">
        <authorList>
            <person name="Fulton L."/>
            <person name="Clifton S."/>
            <person name="Fulton B."/>
            <person name="Xu J."/>
            <person name="Minx P."/>
            <person name="Pepin K.H."/>
            <person name="Johnson M."/>
            <person name="Bhonagiri V."/>
            <person name="Nash W.E."/>
            <person name="Mardis E.R."/>
            <person name="Wilson R.K."/>
        </authorList>
    </citation>
    <scope>NUCLEOTIDE SEQUENCE [LARGE SCALE GENOMIC DNA]</scope>
    <source>
        <strain evidence="2 3">DSM 16841</strain>
    </source>
</reference>
<dbReference type="EMBL" id="ACFY01000069">
    <property type="protein sequence ID" value="EEG94335.1"/>
    <property type="molecule type" value="Genomic_DNA"/>
</dbReference>
<gene>
    <name evidence="2" type="ORF">ROSEINA2194_01791</name>
</gene>
<organism evidence="2 3">
    <name type="scientific">Roseburia inulinivorans DSM 16841</name>
    <dbReference type="NCBI Taxonomy" id="622312"/>
    <lineage>
        <taxon>Bacteria</taxon>
        <taxon>Bacillati</taxon>
        <taxon>Bacillota</taxon>
        <taxon>Clostridia</taxon>
        <taxon>Lachnospirales</taxon>
        <taxon>Lachnospiraceae</taxon>
        <taxon>Roseburia</taxon>
    </lineage>
</organism>
<evidence type="ECO:0000313" key="2">
    <source>
        <dbReference type="EMBL" id="EEG94335.1"/>
    </source>
</evidence>
<reference evidence="2 3" key="2">
    <citation type="submission" date="2009-03" db="EMBL/GenBank/DDBJ databases">
        <title>Draft genome sequence of Roseburia inulinivorans (DSM 16841).</title>
        <authorList>
            <person name="Sudarsanam P."/>
            <person name="Ley R."/>
            <person name="Guruge J."/>
            <person name="Turnbaugh P.J."/>
            <person name="Mahowald M."/>
            <person name="Liep D."/>
            <person name="Gordon J."/>
        </authorList>
    </citation>
    <scope>NUCLEOTIDE SEQUENCE [LARGE SCALE GENOMIC DNA]</scope>
    <source>
        <strain evidence="2 3">DSM 16841</strain>
    </source>
</reference>
<evidence type="ECO:0000259" key="1">
    <source>
        <dbReference type="Pfam" id="PF26115"/>
    </source>
</evidence>
<dbReference type="Pfam" id="PF26115">
    <property type="entry name" value="PDDEXK_GAPS4"/>
    <property type="match status" value="1"/>
</dbReference>
<proteinExistence type="predicted"/>
<dbReference type="Proteomes" id="UP000003561">
    <property type="component" value="Unassembled WGS sequence"/>
</dbReference>
<name>C0FSS5_9FIRM</name>
<feature type="domain" description="GAPS4 PD-(D/E)XK nuclease" evidence="1">
    <location>
        <begin position="8"/>
        <end position="167"/>
    </location>
</feature>
<evidence type="ECO:0000313" key="3">
    <source>
        <dbReference type="Proteomes" id="UP000003561"/>
    </source>
</evidence>